<dbReference type="GO" id="GO:0005743">
    <property type="term" value="C:mitochondrial inner membrane"/>
    <property type="evidence" value="ECO:0007669"/>
    <property type="project" value="TreeGrafter"/>
</dbReference>
<sequence length="495" mass="54642">MASLLGGSRVSRARFLQLLPPAVRSSSLIHSCSLPRRTFASTPRRPFSAVELATAVPSAILDTFHALGLPWCAAIPATAVLVRCTAGYYLGALPSRKRAIIRAYLQTLVMTTAKQKTHNEVMLKVLDAERRGKPLHRSTFGAQLRIRGLWNLFSERVRINQKFKAPLFRASSFINFGLFLAFAETIRIKCGHSAGMLSLMLHPLQKLGSQAPKSEPVLSYAEAMAQRMEQAQAAADAQAQHYASNCLPVDPKLVDPAYHFDLLSKSANIYTDHLDPTMVVEGVAWFQNLTLPDSTFILPAMLSAVMISGVFWRTGPTYTVKKPESRKIETGEKQEEAPSSSSSSFPSSPSSSSSSSPSSSSSSSSSLKPTRNRTLKSAQTSGLLEREAQRDLQTRQINAAFAVAEKLRTESKPTINPYGRSLFSNWTQVQKLGVFMAGLMFFLSTSWPAGILLYLIPNLIVGRLHTRWLDLKYPVPPVVEPCKRPMRVKVSKREF</sequence>
<dbReference type="GO" id="GO:0032979">
    <property type="term" value="P:protein insertion into mitochondrial inner membrane from matrix"/>
    <property type="evidence" value="ECO:0007669"/>
    <property type="project" value="TreeGrafter"/>
</dbReference>
<dbReference type="GO" id="GO:0032977">
    <property type="term" value="F:membrane insertase activity"/>
    <property type="evidence" value="ECO:0007669"/>
    <property type="project" value="InterPro"/>
</dbReference>
<organism evidence="8 9">
    <name type="scientific">Cercospora zeae-maydis SCOH1-5</name>
    <dbReference type="NCBI Taxonomy" id="717836"/>
    <lineage>
        <taxon>Eukaryota</taxon>
        <taxon>Fungi</taxon>
        <taxon>Dikarya</taxon>
        <taxon>Ascomycota</taxon>
        <taxon>Pezizomycotina</taxon>
        <taxon>Dothideomycetes</taxon>
        <taxon>Dothideomycetidae</taxon>
        <taxon>Mycosphaerellales</taxon>
        <taxon>Mycosphaerellaceae</taxon>
        <taxon>Cercospora</taxon>
    </lineage>
</organism>
<reference evidence="8" key="1">
    <citation type="journal article" date="2020" name="Stud. Mycol.">
        <title>101 Dothideomycetes genomes: a test case for predicting lifestyles and emergence of pathogens.</title>
        <authorList>
            <person name="Haridas S."/>
            <person name="Albert R."/>
            <person name="Binder M."/>
            <person name="Bloem J."/>
            <person name="Labutti K."/>
            <person name="Salamov A."/>
            <person name="Andreopoulos B."/>
            <person name="Baker S."/>
            <person name="Barry K."/>
            <person name="Bills G."/>
            <person name="Bluhm B."/>
            <person name="Cannon C."/>
            <person name="Castanera R."/>
            <person name="Culley D."/>
            <person name="Daum C."/>
            <person name="Ezra D."/>
            <person name="Gonzalez J."/>
            <person name="Henrissat B."/>
            <person name="Kuo A."/>
            <person name="Liang C."/>
            <person name="Lipzen A."/>
            <person name="Lutzoni F."/>
            <person name="Magnuson J."/>
            <person name="Mondo S."/>
            <person name="Nolan M."/>
            <person name="Ohm R."/>
            <person name="Pangilinan J."/>
            <person name="Park H.-J."/>
            <person name="Ramirez L."/>
            <person name="Alfaro M."/>
            <person name="Sun H."/>
            <person name="Tritt A."/>
            <person name="Yoshinaga Y."/>
            <person name="Zwiers L.-H."/>
            <person name="Turgeon B."/>
            <person name="Goodwin S."/>
            <person name="Spatafora J."/>
            <person name="Crous P."/>
            <person name="Grigoriev I."/>
        </authorList>
    </citation>
    <scope>NUCLEOTIDE SEQUENCE</scope>
    <source>
        <strain evidence="8">SCOH1-5</strain>
    </source>
</reference>
<feature type="transmembrane region" description="Helical" evidence="7">
    <location>
        <begin position="432"/>
        <end position="456"/>
    </location>
</feature>
<gene>
    <name evidence="8" type="ORF">CERZMDRAFT_100850</name>
</gene>
<evidence type="ECO:0000256" key="2">
    <source>
        <dbReference type="ARBA" id="ARBA00009877"/>
    </source>
</evidence>
<evidence type="ECO:0000313" key="9">
    <source>
        <dbReference type="Proteomes" id="UP000799539"/>
    </source>
</evidence>
<dbReference type="PANTHER" id="PTHR12428:SF65">
    <property type="entry name" value="CYTOCHROME C OXIDASE ASSEMBLY PROTEIN COX18, MITOCHONDRIAL"/>
    <property type="match status" value="1"/>
</dbReference>
<keyword evidence="3 7" id="KW-0812">Transmembrane</keyword>
<dbReference type="PANTHER" id="PTHR12428">
    <property type="entry name" value="OXA1"/>
    <property type="match status" value="1"/>
</dbReference>
<dbReference type="InterPro" id="IPR001708">
    <property type="entry name" value="YidC/ALB3/OXA1/COX18"/>
</dbReference>
<evidence type="ECO:0000256" key="3">
    <source>
        <dbReference type="ARBA" id="ARBA00022692"/>
    </source>
</evidence>
<dbReference type="GO" id="GO:0033617">
    <property type="term" value="P:mitochondrial respiratory chain complex IV assembly"/>
    <property type="evidence" value="ECO:0007669"/>
    <property type="project" value="TreeGrafter"/>
</dbReference>
<keyword evidence="4 7" id="KW-1133">Transmembrane helix</keyword>
<evidence type="ECO:0000256" key="1">
    <source>
        <dbReference type="ARBA" id="ARBA00004141"/>
    </source>
</evidence>
<name>A0A6A6F5K4_9PEZI</name>
<dbReference type="EMBL" id="ML992689">
    <property type="protein sequence ID" value="KAF2209102.1"/>
    <property type="molecule type" value="Genomic_DNA"/>
</dbReference>
<evidence type="ECO:0000256" key="4">
    <source>
        <dbReference type="ARBA" id="ARBA00022989"/>
    </source>
</evidence>
<comment type="subcellular location">
    <subcellularLocation>
        <location evidence="1">Membrane</location>
        <topology evidence="1">Multi-pass membrane protein</topology>
    </subcellularLocation>
</comment>
<evidence type="ECO:0000256" key="6">
    <source>
        <dbReference type="SAM" id="MobiDB-lite"/>
    </source>
</evidence>
<proteinExistence type="inferred from homology"/>
<feature type="region of interest" description="Disordered" evidence="6">
    <location>
        <begin position="321"/>
        <end position="389"/>
    </location>
</feature>
<evidence type="ECO:0000256" key="7">
    <source>
        <dbReference type="SAM" id="Phobius"/>
    </source>
</evidence>
<protein>
    <submittedName>
        <fullName evidence="8">Uncharacterized protein</fullName>
    </submittedName>
</protein>
<dbReference type="Proteomes" id="UP000799539">
    <property type="component" value="Unassembled WGS sequence"/>
</dbReference>
<dbReference type="AlphaFoldDB" id="A0A6A6F5K4"/>
<keyword evidence="5 7" id="KW-0472">Membrane</keyword>
<evidence type="ECO:0000256" key="5">
    <source>
        <dbReference type="ARBA" id="ARBA00023136"/>
    </source>
</evidence>
<evidence type="ECO:0000313" key="8">
    <source>
        <dbReference type="EMBL" id="KAF2209102.1"/>
    </source>
</evidence>
<comment type="similarity">
    <text evidence="2">Belongs to the OXA1/ALB3/YidC family.</text>
</comment>
<dbReference type="OrthoDB" id="2148490at2759"/>
<accession>A0A6A6F5K4</accession>
<keyword evidence="9" id="KW-1185">Reference proteome</keyword>
<feature type="compositionally biased region" description="Basic and acidic residues" evidence="6">
    <location>
        <begin position="321"/>
        <end position="336"/>
    </location>
</feature>
<feature type="compositionally biased region" description="Low complexity" evidence="6">
    <location>
        <begin position="338"/>
        <end position="366"/>
    </location>
</feature>